<evidence type="ECO:0000259" key="6">
    <source>
        <dbReference type="PROSITE" id="PS51157"/>
    </source>
</evidence>
<feature type="region of interest" description="Disordered" evidence="5">
    <location>
        <begin position="221"/>
        <end position="258"/>
    </location>
</feature>
<dbReference type="InterPro" id="IPR011011">
    <property type="entry name" value="Znf_FYVE_PHD"/>
</dbReference>
<reference evidence="7" key="1">
    <citation type="journal article" date="2023" name="Mol. Biol. Evol.">
        <title>Third-Generation Sequencing Reveals the Adaptive Role of the Epigenome in Three Deep-Sea Polychaetes.</title>
        <authorList>
            <person name="Perez M."/>
            <person name="Aroh O."/>
            <person name="Sun Y."/>
            <person name="Lan Y."/>
            <person name="Juniper S.K."/>
            <person name="Young C.R."/>
            <person name="Angers B."/>
            <person name="Qian P.Y."/>
        </authorList>
    </citation>
    <scope>NUCLEOTIDE SEQUENCE</scope>
    <source>
        <strain evidence="7">P08H-3</strain>
    </source>
</reference>
<dbReference type="InterPro" id="IPR003126">
    <property type="entry name" value="Znf_UBR"/>
</dbReference>
<dbReference type="PANTHER" id="PTHR13513:SF9">
    <property type="entry name" value="E3 UBIQUITIN-PROTEIN LIGASE UBR7-RELATED"/>
    <property type="match status" value="1"/>
</dbReference>
<dbReference type="InterPro" id="IPR013083">
    <property type="entry name" value="Znf_RING/FYVE/PHD"/>
</dbReference>
<feature type="compositionally biased region" description="Low complexity" evidence="5">
    <location>
        <begin position="233"/>
        <end position="253"/>
    </location>
</feature>
<dbReference type="CDD" id="cd15542">
    <property type="entry name" value="PHD_UBR7"/>
    <property type="match status" value="1"/>
</dbReference>
<keyword evidence="1" id="KW-0479">Metal-binding</keyword>
<protein>
    <recommendedName>
        <fullName evidence="6">UBR-type domain-containing protein</fullName>
    </recommendedName>
</protein>
<evidence type="ECO:0000256" key="4">
    <source>
        <dbReference type="PROSITE-ProRule" id="PRU00508"/>
    </source>
</evidence>
<evidence type="ECO:0000256" key="2">
    <source>
        <dbReference type="ARBA" id="ARBA00022771"/>
    </source>
</evidence>
<dbReference type="SMART" id="SM00396">
    <property type="entry name" value="ZnF_UBR1"/>
    <property type="match status" value="1"/>
</dbReference>
<comment type="caution">
    <text evidence="7">The sequence shown here is derived from an EMBL/GenBank/DDBJ whole genome shotgun (WGS) entry which is preliminary data.</text>
</comment>
<keyword evidence="2" id="KW-0863">Zinc-finger</keyword>
<feature type="region of interest" description="Disordered" evidence="5">
    <location>
        <begin position="270"/>
        <end position="292"/>
    </location>
</feature>
<dbReference type="InterPro" id="IPR040204">
    <property type="entry name" value="UBR7"/>
</dbReference>
<dbReference type="Proteomes" id="UP001208570">
    <property type="component" value="Unassembled WGS sequence"/>
</dbReference>
<dbReference type="SUPFAM" id="SSF57903">
    <property type="entry name" value="FYVE/PHD zinc finger"/>
    <property type="match status" value="1"/>
</dbReference>
<dbReference type="GO" id="GO:0061630">
    <property type="term" value="F:ubiquitin protein ligase activity"/>
    <property type="evidence" value="ECO:0007669"/>
    <property type="project" value="InterPro"/>
</dbReference>
<feature type="compositionally biased region" description="Polar residues" evidence="5">
    <location>
        <begin position="275"/>
        <end position="286"/>
    </location>
</feature>
<gene>
    <name evidence="7" type="ORF">LSH36_8g07011</name>
</gene>
<dbReference type="Pfam" id="PF02207">
    <property type="entry name" value="zf-UBR"/>
    <property type="match status" value="1"/>
</dbReference>
<evidence type="ECO:0000313" key="7">
    <source>
        <dbReference type="EMBL" id="KAK2169635.1"/>
    </source>
</evidence>
<feature type="zinc finger region" description="UBR-type" evidence="4">
    <location>
        <begin position="36"/>
        <end position="108"/>
    </location>
</feature>
<proteinExistence type="predicted"/>
<accession>A0AAD9KF53</accession>
<dbReference type="EMBL" id="JAODUP010000008">
    <property type="protein sequence ID" value="KAK2169635.1"/>
    <property type="molecule type" value="Genomic_DNA"/>
</dbReference>
<evidence type="ECO:0000256" key="1">
    <source>
        <dbReference type="ARBA" id="ARBA00022723"/>
    </source>
</evidence>
<evidence type="ECO:0000256" key="5">
    <source>
        <dbReference type="SAM" id="MobiDB-lite"/>
    </source>
</evidence>
<feature type="domain" description="UBR-type" evidence="6">
    <location>
        <begin position="36"/>
        <end position="108"/>
    </location>
</feature>
<dbReference type="GO" id="GO:0008270">
    <property type="term" value="F:zinc ion binding"/>
    <property type="evidence" value="ECO:0007669"/>
    <property type="project" value="UniProtKB-KW"/>
</dbReference>
<dbReference type="PROSITE" id="PS51157">
    <property type="entry name" value="ZF_UBR"/>
    <property type="match status" value="1"/>
</dbReference>
<organism evidence="7 8">
    <name type="scientific">Paralvinella palmiformis</name>
    <dbReference type="NCBI Taxonomy" id="53620"/>
    <lineage>
        <taxon>Eukaryota</taxon>
        <taxon>Metazoa</taxon>
        <taxon>Spiralia</taxon>
        <taxon>Lophotrochozoa</taxon>
        <taxon>Annelida</taxon>
        <taxon>Polychaeta</taxon>
        <taxon>Sedentaria</taxon>
        <taxon>Canalipalpata</taxon>
        <taxon>Terebellida</taxon>
        <taxon>Terebelliformia</taxon>
        <taxon>Alvinellidae</taxon>
        <taxon>Paralvinella</taxon>
    </lineage>
</organism>
<dbReference type="Gene3D" id="3.30.40.10">
    <property type="entry name" value="Zinc/RING finger domain, C3HC4 (zinc finger)"/>
    <property type="match status" value="1"/>
</dbReference>
<evidence type="ECO:0000256" key="3">
    <source>
        <dbReference type="ARBA" id="ARBA00022833"/>
    </source>
</evidence>
<keyword evidence="8" id="KW-1185">Reference proteome</keyword>
<name>A0AAD9KF53_9ANNE</name>
<sequence>MATEEQQDSVSMVEVLEEEQKLEEDANAVLGGSDPVHCTYPKGYLARQALYSCATCTGSDCPPAGICLACSLECHEGHDLYELYTKRNFACDCGNSKFGSRECKLCPGKPATNEKNLYNQNFHGVYCTCHRPYPDPEDEVEDAMIQCVICEDWYHGRHLKADIPEDNNYEEMICYLCMNEHHFLKLYQHLQVVNDKSHHTRTEADNKDSCATVDVGGPENSVSAAVRDTPGGNCSLHNNSSANSSSLPGSTNSCAGDEKSGEQKILAELDKDGATSPTKAAKQSETVIGDAQPGSSGGCLLVHLREAQSEQPSDDCSVFWRQSWRKSLCQCAKCKDMYKSQNIPFISDLSDTITMYETRGFNDLKTELKDYLKKFAENGKVVKEEDIKEFFTGLASRKKQKVDMSYYCK</sequence>
<keyword evidence="3" id="KW-0862">Zinc</keyword>
<dbReference type="GO" id="GO:0005737">
    <property type="term" value="C:cytoplasm"/>
    <property type="evidence" value="ECO:0007669"/>
    <property type="project" value="TreeGrafter"/>
</dbReference>
<dbReference type="PANTHER" id="PTHR13513">
    <property type="entry name" value="E3 UBIQUITIN-PROTEIN LIGASE UBR7"/>
    <property type="match status" value="1"/>
</dbReference>
<dbReference type="AlphaFoldDB" id="A0AAD9KF53"/>
<dbReference type="InterPro" id="IPR047506">
    <property type="entry name" value="UBR7-like_UBR-box"/>
</dbReference>
<dbReference type="CDD" id="cd19677">
    <property type="entry name" value="UBR-box_UBR7"/>
    <property type="match status" value="1"/>
</dbReference>
<evidence type="ECO:0000313" key="8">
    <source>
        <dbReference type="Proteomes" id="UP001208570"/>
    </source>
</evidence>